<sequence>MPLPRGAAPAVTGRALALSPHLDDAAFSAGGALARLAQDGWDVVIATLFTASVPDPQGFALACQLDKGLPADVDYMAIRRAEDEAACAALGARAMHLPLREAPHRGYTSAAALFQPPHAGDVADGDACDVVAPLLRDLKPDLLLVPQAIGGHVDHVMLVRAVQALAPSAPILWWYDFPYTTRADTPRRPFEDVLASLPEVPLPTDPAAKLAACAAYATQLGFQFGGAAGLARALDATGGREVARLQGTMPAA</sequence>
<organism evidence="1 2">
    <name type="scientific">Roseomonas haemaphysalidis</name>
    <dbReference type="NCBI Taxonomy" id="2768162"/>
    <lineage>
        <taxon>Bacteria</taxon>
        <taxon>Pseudomonadati</taxon>
        <taxon>Pseudomonadota</taxon>
        <taxon>Alphaproteobacteria</taxon>
        <taxon>Acetobacterales</taxon>
        <taxon>Roseomonadaceae</taxon>
        <taxon>Roseomonas</taxon>
    </lineage>
</organism>
<dbReference type="PANTHER" id="PTHR12993">
    <property type="entry name" value="N-ACETYLGLUCOSAMINYL-PHOSPHATIDYLINOSITOL DE-N-ACETYLASE-RELATED"/>
    <property type="match status" value="1"/>
</dbReference>
<dbReference type="Gene3D" id="3.40.50.10320">
    <property type="entry name" value="LmbE-like"/>
    <property type="match status" value="1"/>
</dbReference>
<proteinExistence type="predicted"/>
<comment type="caution">
    <text evidence="1">The sequence shown here is derived from an EMBL/GenBank/DDBJ whole genome shotgun (WGS) entry which is preliminary data.</text>
</comment>
<keyword evidence="2" id="KW-1185">Reference proteome</keyword>
<evidence type="ECO:0000313" key="2">
    <source>
        <dbReference type="Proteomes" id="UP001518989"/>
    </source>
</evidence>
<accession>A0ABS3KN71</accession>
<dbReference type="Proteomes" id="UP001518989">
    <property type="component" value="Unassembled WGS sequence"/>
</dbReference>
<dbReference type="SUPFAM" id="SSF102588">
    <property type="entry name" value="LmbE-like"/>
    <property type="match status" value="1"/>
</dbReference>
<evidence type="ECO:0000313" key="1">
    <source>
        <dbReference type="EMBL" id="MBO1077811.1"/>
    </source>
</evidence>
<dbReference type="InterPro" id="IPR024078">
    <property type="entry name" value="LmbE-like_dom_sf"/>
</dbReference>
<dbReference type="PANTHER" id="PTHR12993:SF29">
    <property type="entry name" value="BLR3841 PROTEIN"/>
    <property type="match status" value="1"/>
</dbReference>
<dbReference type="EMBL" id="JACTNG010000001">
    <property type="protein sequence ID" value="MBO1077811.1"/>
    <property type="molecule type" value="Genomic_DNA"/>
</dbReference>
<gene>
    <name evidence="1" type="ORF">IAI61_02125</name>
</gene>
<dbReference type="InterPro" id="IPR003737">
    <property type="entry name" value="GlcNAc_PI_deacetylase-related"/>
</dbReference>
<protein>
    <submittedName>
        <fullName evidence="1">PIG-L family deacetylase</fullName>
    </submittedName>
</protein>
<dbReference type="Pfam" id="PF02585">
    <property type="entry name" value="PIG-L"/>
    <property type="match status" value="1"/>
</dbReference>
<reference evidence="1 2" key="1">
    <citation type="submission" date="2020-09" db="EMBL/GenBank/DDBJ databases">
        <title>Roseomonas.</title>
        <authorList>
            <person name="Zhu W."/>
        </authorList>
    </citation>
    <scope>NUCLEOTIDE SEQUENCE [LARGE SCALE GENOMIC DNA]</scope>
    <source>
        <strain evidence="1 2">573</strain>
    </source>
</reference>
<name>A0ABS3KN71_9PROT</name>